<dbReference type="Pfam" id="PF07728">
    <property type="entry name" value="AAA_5"/>
    <property type="match status" value="1"/>
</dbReference>
<gene>
    <name evidence="2" type="ORF">ENP34_04595</name>
</gene>
<dbReference type="InterPro" id="IPR027417">
    <property type="entry name" value="P-loop_NTPase"/>
</dbReference>
<dbReference type="SMART" id="SM00382">
    <property type="entry name" value="AAA"/>
    <property type="match status" value="1"/>
</dbReference>
<dbReference type="AlphaFoldDB" id="A0A831TEN3"/>
<dbReference type="GO" id="GO:0005524">
    <property type="term" value="F:ATP binding"/>
    <property type="evidence" value="ECO:0007669"/>
    <property type="project" value="InterPro"/>
</dbReference>
<proteinExistence type="predicted"/>
<dbReference type="InterPro" id="IPR003593">
    <property type="entry name" value="AAA+_ATPase"/>
</dbReference>
<sequence>MAQHRYVCEKSLATAIYLGLKLPKPLLLEGEAGVGKTEVAKVLAAMLDTDLIRLQCYEGLDVSHAVYEWNYPRQMLAIRLLEDQQVGWDVAMQEIFSEEFLIERPLLQAIRHRGKPPVLLIDEIDRADEEFEAFLLELLSDFQITIPEIGTIRAEHPPYVIITSNRTRELHDALKRRCLYHWIDYPSLEKEFQILTVKLPGISERLALQVARFIQALRQEDLYKLPGVAETLDWAAALLALNQQELSLEIASATLGAILKHQEDLQFVRKRKLEDLVSTAVAEN</sequence>
<dbReference type="EMBL" id="DSIY01000106">
    <property type="protein sequence ID" value="HEG90709.1"/>
    <property type="molecule type" value="Genomic_DNA"/>
</dbReference>
<dbReference type="InterPro" id="IPR050764">
    <property type="entry name" value="CbbQ/NirQ/NorQ/GpvN"/>
</dbReference>
<name>A0A831TEN3_9BACT</name>
<evidence type="ECO:0000313" key="2">
    <source>
        <dbReference type="EMBL" id="HEG90709.1"/>
    </source>
</evidence>
<dbReference type="PANTHER" id="PTHR42759">
    <property type="entry name" value="MOXR FAMILY PROTEIN"/>
    <property type="match status" value="1"/>
</dbReference>
<dbReference type="CDD" id="cd00009">
    <property type="entry name" value="AAA"/>
    <property type="match status" value="1"/>
</dbReference>
<evidence type="ECO:0000259" key="1">
    <source>
        <dbReference type="SMART" id="SM00382"/>
    </source>
</evidence>
<dbReference type="Gene3D" id="3.40.50.300">
    <property type="entry name" value="P-loop containing nucleotide triphosphate hydrolases"/>
    <property type="match status" value="1"/>
</dbReference>
<reference evidence="2" key="1">
    <citation type="journal article" date="2020" name="mSystems">
        <title>Genome- and Community-Level Interaction Insights into Carbon Utilization and Element Cycling Functions of Hydrothermarchaeota in Hydrothermal Sediment.</title>
        <authorList>
            <person name="Zhou Z."/>
            <person name="Liu Y."/>
            <person name="Xu W."/>
            <person name="Pan J."/>
            <person name="Luo Z.H."/>
            <person name="Li M."/>
        </authorList>
    </citation>
    <scope>NUCLEOTIDE SEQUENCE [LARGE SCALE GENOMIC DNA]</scope>
    <source>
        <strain evidence="2">SpSt-210</strain>
    </source>
</reference>
<comment type="caution">
    <text evidence="2">The sequence shown here is derived from an EMBL/GenBank/DDBJ whole genome shotgun (WGS) entry which is preliminary data.</text>
</comment>
<dbReference type="SUPFAM" id="SSF52540">
    <property type="entry name" value="P-loop containing nucleoside triphosphate hydrolases"/>
    <property type="match status" value="1"/>
</dbReference>
<protein>
    <submittedName>
        <fullName evidence="2">MoxR family ATPase</fullName>
    </submittedName>
</protein>
<dbReference type="GO" id="GO:0016887">
    <property type="term" value="F:ATP hydrolysis activity"/>
    <property type="evidence" value="ECO:0007669"/>
    <property type="project" value="InterPro"/>
</dbReference>
<organism evidence="2">
    <name type="scientific">Thermorudis peleae</name>
    <dbReference type="NCBI Taxonomy" id="1382356"/>
    <lineage>
        <taxon>Bacteria</taxon>
        <taxon>Pseudomonadati</taxon>
        <taxon>Thermomicrobiota</taxon>
        <taxon>Thermomicrobia</taxon>
        <taxon>Thermomicrobia incertae sedis</taxon>
        <taxon>Thermorudis</taxon>
    </lineage>
</organism>
<dbReference type="PANTHER" id="PTHR42759:SF1">
    <property type="entry name" value="MAGNESIUM-CHELATASE SUBUNIT CHLD"/>
    <property type="match status" value="1"/>
</dbReference>
<dbReference type="InterPro" id="IPR011704">
    <property type="entry name" value="ATPase_dyneun-rel_AAA"/>
</dbReference>
<accession>A0A831TEN3</accession>
<feature type="domain" description="AAA+ ATPase" evidence="1">
    <location>
        <begin position="22"/>
        <end position="188"/>
    </location>
</feature>